<dbReference type="EMBL" id="JBFQGM010000009">
    <property type="protein sequence ID" value="MFL9463690.1"/>
    <property type="molecule type" value="Genomic_DNA"/>
</dbReference>
<accession>A0ABW8WRL9</accession>
<dbReference type="RefSeq" id="WP_272900288.1">
    <property type="nucleotide sequence ID" value="NZ_JBFQGM010000009.1"/>
</dbReference>
<proteinExistence type="predicted"/>
<reference evidence="1 2" key="1">
    <citation type="submission" date="2024-07" db="EMBL/GenBank/DDBJ databases">
        <authorList>
            <person name="Tripathy S."/>
        </authorList>
    </citation>
    <scope>NUCLEOTIDE SEQUENCE [LARGE SCALE GENOMIC DNA]</scope>
    <source>
        <strain evidence="1 2">VB-61278_2</strain>
    </source>
</reference>
<sequence length="43" mass="4844">MKVVQKGDRLTIEVQSQSSNTFALSAQVARIRRSPTYTKNYLG</sequence>
<organism evidence="1 2">
    <name type="scientific">Scytonema tolypothrichoides VB-61278_2</name>
    <dbReference type="NCBI Taxonomy" id="3232314"/>
    <lineage>
        <taxon>Bacteria</taxon>
        <taxon>Bacillati</taxon>
        <taxon>Cyanobacteriota</taxon>
        <taxon>Cyanophyceae</taxon>
        <taxon>Nostocales</taxon>
        <taxon>Scytonemataceae</taxon>
        <taxon>Scytonema</taxon>
    </lineage>
</organism>
<comment type="caution">
    <text evidence="1">The sequence shown here is derived from an EMBL/GenBank/DDBJ whole genome shotgun (WGS) entry which is preliminary data.</text>
</comment>
<evidence type="ECO:0000313" key="1">
    <source>
        <dbReference type="EMBL" id="MFL9463690.1"/>
    </source>
</evidence>
<keyword evidence="2" id="KW-1185">Reference proteome</keyword>
<gene>
    <name evidence="1" type="ORF">AB0759_24055</name>
</gene>
<name>A0ABW8WRL9_9CYAN</name>
<dbReference type="Proteomes" id="UP001628874">
    <property type="component" value="Unassembled WGS sequence"/>
</dbReference>
<protein>
    <submittedName>
        <fullName evidence="1">Uncharacterized protein</fullName>
    </submittedName>
</protein>
<evidence type="ECO:0000313" key="2">
    <source>
        <dbReference type="Proteomes" id="UP001628874"/>
    </source>
</evidence>